<dbReference type="InterPro" id="IPR000683">
    <property type="entry name" value="Gfo/Idh/MocA-like_OxRdtase_N"/>
</dbReference>
<dbReference type="GO" id="GO:0000166">
    <property type="term" value="F:nucleotide binding"/>
    <property type="evidence" value="ECO:0007669"/>
    <property type="project" value="InterPro"/>
</dbReference>
<dbReference type="Pfam" id="PF01408">
    <property type="entry name" value="GFO_IDH_MocA"/>
    <property type="match status" value="1"/>
</dbReference>
<dbReference type="EMBL" id="JAAIKB010000002">
    <property type="protein sequence ID" value="NGM19744.1"/>
    <property type="molecule type" value="Genomic_DNA"/>
</dbReference>
<dbReference type="InterPro" id="IPR050463">
    <property type="entry name" value="Gfo/Idh/MocA_oxidrdct_glycsds"/>
</dbReference>
<dbReference type="Pfam" id="PF22725">
    <property type="entry name" value="GFO_IDH_MocA_C3"/>
    <property type="match status" value="1"/>
</dbReference>
<sequence>MKPVTVGLIGCGNISAAYLRTAPMFPELAITCCADMNAEQAQRRATEFNLRATTVEALLADPAIEVVLNLTTPQAHVPVGLAAIRAGKHVHTEKPLATSTAEGRTLLEEAAKAGLRVGSAPDTFLGGAHQTARKLIDDGAIGTPLSGTAFMLNHGHEHWHPDPAFYYAPGGGPMFDMGPYYLTNLINLLGPVAHVIGATTSGFAERMVGSGPKTGEVIKVETPTHVTGLLHFVNGAVIAVTTSFDVWQHRHGNMEIYGTEGTIVVPDPNRFGGTVALAKRREPWADMPLSHGFADGNFRILGLADMARAIRSGRPHRCNGDVAYHVLEIMEAFGRSSDEGRTIPIESRCERPAPLPARSVLGDLD</sequence>
<dbReference type="AlphaFoldDB" id="A0A6M1LIK8"/>
<dbReference type="GO" id="GO:0016491">
    <property type="term" value="F:oxidoreductase activity"/>
    <property type="evidence" value="ECO:0007669"/>
    <property type="project" value="UniProtKB-KW"/>
</dbReference>
<feature type="domain" description="GFO/IDH/MocA-like oxidoreductase" evidence="3">
    <location>
        <begin position="129"/>
        <end position="264"/>
    </location>
</feature>
<keyword evidence="1" id="KW-0560">Oxidoreductase</keyword>
<reference evidence="4 5" key="1">
    <citation type="submission" date="2020-02" db="EMBL/GenBank/DDBJ databases">
        <authorList>
            <person name="Kim H.M."/>
            <person name="Jeon C.O."/>
        </authorList>
    </citation>
    <scope>NUCLEOTIDE SEQUENCE [LARGE SCALE GENOMIC DNA]</scope>
    <source>
        <strain evidence="4 5">PeD5</strain>
    </source>
</reference>
<evidence type="ECO:0000259" key="3">
    <source>
        <dbReference type="Pfam" id="PF22725"/>
    </source>
</evidence>
<dbReference type="Gene3D" id="3.40.50.720">
    <property type="entry name" value="NAD(P)-binding Rossmann-like Domain"/>
    <property type="match status" value="1"/>
</dbReference>
<dbReference type="Gene3D" id="3.30.360.10">
    <property type="entry name" value="Dihydrodipicolinate Reductase, domain 2"/>
    <property type="match status" value="1"/>
</dbReference>
<dbReference type="InterPro" id="IPR036291">
    <property type="entry name" value="NAD(P)-bd_dom_sf"/>
</dbReference>
<dbReference type="InterPro" id="IPR055170">
    <property type="entry name" value="GFO_IDH_MocA-like_dom"/>
</dbReference>
<proteinExistence type="predicted"/>
<evidence type="ECO:0000313" key="5">
    <source>
        <dbReference type="Proteomes" id="UP000475385"/>
    </source>
</evidence>
<dbReference type="PANTHER" id="PTHR43818">
    <property type="entry name" value="BCDNA.GH03377"/>
    <property type="match status" value="1"/>
</dbReference>
<dbReference type="SUPFAM" id="SSF55347">
    <property type="entry name" value="Glyceraldehyde-3-phosphate dehydrogenase-like, C-terminal domain"/>
    <property type="match status" value="1"/>
</dbReference>
<dbReference type="SUPFAM" id="SSF51735">
    <property type="entry name" value="NAD(P)-binding Rossmann-fold domains"/>
    <property type="match status" value="1"/>
</dbReference>
<keyword evidence="5" id="KW-1185">Reference proteome</keyword>
<gene>
    <name evidence="4" type="ORF">G3576_06935</name>
</gene>
<evidence type="ECO:0000313" key="4">
    <source>
        <dbReference type="EMBL" id="NGM19744.1"/>
    </source>
</evidence>
<dbReference type="PANTHER" id="PTHR43818:SF11">
    <property type="entry name" value="BCDNA.GH03377"/>
    <property type="match status" value="1"/>
</dbReference>
<feature type="domain" description="Gfo/Idh/MocA-like oxidoreductase N-terminal" evidence="2">
    <location>
        <begin position="5"/>
        <end position="118"/>
    </location>
</feature>
<organism evidence="4 5">
    <name type="scientific">Falsiroseomonas algicola</name>
    <dbReference type="NCBI Taxonomy" id="2716930"/>
    <lineage>
        <taxon>Bacteria</taxon>
        <taxon>Pseudomonadati</taxon>
        <taxon>Pseudomonadota</taxon>
        <taxon>Alphaproteobacteria</taxon>
        <taxon>Acetobacterales</taxon>
        <taxon>Roseomonadaceae</taxon>
        <taxon>Falsiroseomonas</taxon>
    </lineage>
</organism>
<reference evidence="4 5" key="2">
    <citation type="submission" date="2020-03" db="EMBL/GenBank/DDBJ databases">
        <title>Roseomonas stagni sp. nov., isolated from pond water in Japan.</title>
        <authorList>
            <person name="Furuhata K."/>
            <person name="Miyamoto H."/>
            <person name="Goto K."/>
        </authorList>
    </citation>
    <scope>NUCLEOTIDE SEQUENCE [LARGE SCALE GENOMIC DNA]</scope>
    <source>
        <strain evidence="4 5">PeD5</strain>
    </source>
</reference>
<protein>
    <submittedName>
        <fullName evidence="4">Gfo/Idh/MocA family oxidoreductase</fullName>
    </submittedName>
</protein>
<evidence type="ECO:0000259" key="2">
    <source>
        <dbReference type="Pfam" id="PF01408"/>
    </source>
</evidence>
<comment type="caution">
    <text evidence="4">The sequence shown here is derived from an EMBL/GenBank/DDBJ whole genome shotgun (WGS) entry which is preliminary data.</text>
</comment>
<dbReference type="RefSeq" id="WP_164693624.1">
    <property type="nucleotide sequence ID" value="NZ_JAAIKB010000002.1"/>
</dbReference>
<name>A0A6M1LIK8_9PROT</name>
<evidence type="ECO:0000256" key="1">
    <source>
        <dbReference type="ARBA" id="ARBA00023002"/>
    </source>
</evidence>
<accession>A0A6M1LIK8</accession>
<dbReference type="Proteomes" id="UP000475385">
    <property type="component" value="Unassembled WGS sequence"/>
</dbReference>